<feature type="compositionally biased region" description="Low complexity" evidence="2">
    <location>
        <begin position="18"/>
        <end position="40"/>
    </location>
</feature>
<dbReference type="AlphaFoldDB" id="A0A9P4W9V9"/>
<feature type="compositionally biased region" description="Acidic residues" evidence="2">
    <location>
        <begin position="481"/>
        <end position="490"/>
    </location>
</feature>
<gene>
    <name evidence="3" type="ORF">E8E13_007922</name>
</gene>
<sequence length="852" mass="93759">MASRLGAIDLSSPSYDNEAASQQLLAEASSPGSRSPAPAAVRGADLLNFARKLPNPAAPGPSQANSAGKLKKPGKLSRVSITSLAPEKSSQKKLRGSQMYDLEPSPQKRKRPHSLPAQLVDSGDEQAEDISEAVDEERVPETSRVQPEDAGTDGQGIVVEPQTETAVAPKKRRGRPRKSAESTVSVAVLDVGTQLLAAAGKGSEAVEADIRSSPPVPPTKPKKQQSKLLEGGESAAVAEDARTADSPGPEPVVPAVGLKPKRKTRPGKDTSSALNGEAGNEEPSKKFRRLSGPIMVSPDTPDFEEDIPSPKATRKEKGKEPITEHQPHIQVPMGDSRSRATQAEAALAATQDNSAIAIISVQDDPAVTMLQKRVQKRAQKKSATLAKPGRRRKNQETHSSGNQAASVEEASVEAAETAGQSAIIELGEPVEDSDDVADEADVDVNQAAEPDGEMQNEDEQADQDDAEEQNDNQGEQQEAEHQDEDADEEGANGVNAGTANTKARPLTPLDKVFDFGDSEEREGECATNLGRRIRRKCASARVVLSRSGDDGPSLEQIVQLKDEFVTLLASIKTKVQHGRRVFFKRDAFAYLFRELTLVLEAMHDKLQDLEGEATKSLRASEVMYAFVHGMLVSKGVIDGWKVKVPQREQGVRLIRDVESKLIQPLRAVERDYKVHREQLQRVEARLQIQREHEARELELERQAEEVQSDRERRRRWQNYHIARMQCEPDPARRRRLRFVEPVQTRETDANGDAFERVPMLGERNAPPPLWTAVPSSREWTPKQETVLLDDLQALIPLDRIFERHCGPRGALRDFSVSDFAAKLAWVRSGWTQLSHQRGWKTPEWVKKIPVLP</sequence>
<evidence type="ECO:0000313" key="3">
    <source>
        <dbReference type="EMBL" id="KAF2998655.1"/>
    </source>
</evidence>
<feature type="region of interest" description="Disordered" evidence="2">
    <location>
        <begin position="1"/>
        <end position="185"/>
    </location>
</feature>
<evidence type="ECO:0000256" key="2">
    <source>
        <dbReference type="SAM" id="MobiDB-lite"/>
    </source>
</evidence>
<evidence type="ECO:0000313" key="4">
    <source>
        <dbReference type="Proteomes" id="UP000801428"/>
    </source>
</evidence>
<protein>
    <submittedName>
        <fullName evidence="3">Uncharacterized protein</fullName>
    </submittedName>
</protein>
<feature type="compositionally biased region" description="Acidic residues" evidence="2">
    <location>
        <begin position="450"/>
        <end position="470"/>
    </location>
</feature>
<feature type="compositionally biased region" description="Acidic residues" evidence="2">
    <location>
        <begin position="122"/>
        <end position="135"/>
    </location>
</feature>
<dbReference type="EMBL" id="SWKU01000019">
    <property type="protein sequence ID" value="KAF2998655.1"/>
    <property type="molecule type" value="Genomic_DNA"/>
</dbReference>
<feature type="compositionally biased region" description="Low complexity" evidence="2">
    <location>
        <begin position="404"/>
        <end position="416"/>
    </location>
</feature>
<name>A0A9P4W9V9_CURKU</name>
<keyword evidence="1" id="KW-0175">Coiled coil</keyword>
<dbReference type="Proteomes" id="UP000801428">
    <property type="component" value="Unassembled WGS sequence"/>
</dbReference>
<accession>A0A9P4W9V9</accession>
<dbReference type="OrthoDB" id="3939134at2759"/>
<reference evidence="3" key="1">
    <citation type="submission" date="2019-04" db="EMBL/GenBank/DDBJ databases">
        <title>Sequencing of skin fungus with MAO and IRED activity.</title>
        <authorList>
            <person name="Marsaioli A.J."/>
            <person name="Bonatto J.M.C."/>
            <person name="Reis Junior O."/>
        </authorList>
    </citation>
    <scope>NUCLEOTIDE SEQUENCE</scope>
    <source>
        <strain evidence="3">30M1</strain>
    </source>
</reference>
<comment type="caution">
    <text evidence="3">The sequence shown here is derived from an EMBL/GenBank/DDBJ whole genome shotgun (WGS) entry which is preliminary data.</text>
</comment>
<organism evidence="3 4">
    <name type="scientific">Curvularia kusanoi</name>
    <name type="common">Cochliobolus kusanoi</name>
    <dbReference type="NCBI Taxonomy" id="90978"/>
    <lineage>
        <taxon>Eukaryota</taxon>
        <taxon>Fungi</taxon>
        <taxon>Dikarya</taxon>
        <taxon>Ascomycota</taxon>
        <taxon>Pezizomycotina</taxon>
        <taxon>Dothideomycetes</taxon>
        <taxon>Pleosporomycetidae</taxon>
        <taxon>Pleosporales</taxon>
        <taxon>Pleosporineae</taxon>
        <taxon>Pleosporaceae</taxon>
        <taxon>Curvularia</taxon>
    </lineage>
</organism>
<feature type="compositionally biased region" description="Acidic residues" evidence="2">
    <location>
        <begin position="428"/>
        <end position="442"/>
    </location>
</feature>
<feature type="compositionally biased region" description="Basic and acidic residues" evidence="2">
    <location>
        <begin position="313"/>
        <end position="327"/>
    </location>
</feature>
<evidence type="ECO:0000256" key="1">
    <source>
        <dbReference type="SAM" id="Coils"/>
    </source>
</evidence>
<feature type="region of interest" description="Disordered" evidence="2">
    <location>
        <begin position="371"/>
        <end position="505"/>
    </location>
</feature>
<feature type="coiled-coil region" evidence="1">
    <location>
        <begin position="665"/>
        <end position="714"/>
    </location>
</feature>
<proteinExistence type="predicted"/>
<keyword evidence="4" id="KW-1185">Reference proteome</keyword>
<feature type="region of interest" description="Disordered" evidence="2">
    <location>
        <begin position="199"/>
        <end position="344"/>
    </location>
</feature>